<dbReference type="AlphaFoldDB" id="A0A8T1V8L6"/>
<dbReference type="Proteomes" id="UP000694044">
    <property type="component" value="Unassembled WGS sequence"/>
</dbReference>
<protein>
    <submittedName>
        <fullName evidence="2">Uncharacterized protein</fullName>
    </submittedName>
</protein>
<proteinExistence type="predicted"/>
<comment type="caution">
    <text evidence="2">The sequence shown here is derived from an EMBL/GenBank/DDBJ whole genome shotgun (WGS) entry which is preliminary data.</text>
</comment>
<gene>
    <name evidence="2" type="ORF">PHYPSEUDO_011756</name>
</gene>
<dbReference type="EMBL" id="JAGDFM010000537">
    <property type="protein sequence ID" value="KAG7377371.1"/>
    <property type="molecule type" value="Genomic_DNA"/>
</dbReference>
<evidence type="ECO:0000313" key="2">
    <source>
        <dbReference type="EMBL" id="KAG7377371.1"/>
    </source>
</evidence>
<reference evidence="2" key="1">
    <citation type="submission" date="2021-02" db="EMBL/GenBank/DDBJ databases">
        <authorList>
            <person name="Palmer J.M."/>
        </authorList>
    </citation>
    <scope>NUCLEOTIDE SEQUENCE</scope>
    <source>
        <strain evidence="2">SCRP734</strain>
    </source>
</reference>
<evidence type="ECO:0000256" key="1">
    <source>
        <dbReference type="SAM" id="Phobius"/>
    </source>
</evidence>
<name>A0A8T1V8L6_9STRA</name>
<keyword evidence="1" id="KW-0812">Transmembrane</keyword>
<sequence length="148" mass="14770">MDDRGGEESRAPFTPLVRHNDLLSVNGGEEVYVAAGPFFIRGAKVAILVMVYIFTLKALGNALLAARARCVNAKDRLWKARLAARQATAEGETAAAGGTAAAAGEAAASEGAAAGGTAAAAGEAAASEGAAAAGKVKRSSSPKRQSLS</sequence>
<evidence type="ECO:0000313" key="3">
    <source>
        <dbReference type="Proteomes" id="UP000694044"/>
    </source>
</evidence>
<accession>A0A8T1V8L6</accession>
<keyword evidence="3" id="KW-1185">Reference proteome</keyword>
<feature type="transmembrane region" description="Helical" evidence="1">
    <location>
        <begin position="45"/>
        <end position="66"/>
    </location>
</feature>
<keyword evidence="1" id="KW-1133">Transmembrane helix</keyword>
<keyword evidence="1" id="KW-0472">Membrane</keyword>
<organism evidence="2 3">
    <name type="scientific">Phytophthora pseudosyringae</name>
    <dbReference type="NCBI Taxonomy" id="221518"/>
    <lineage>
        <taxon>Eukaryota</taxon>
        <taxon>Sar</taxon>
        <taxon>Stramenopiles</taxon>
        <taxon>Oomycota</taxon>
        <taxon>Peronosporomycetes</taxon>
        <taxon>Peronosporales</taxon>
        <taxon>Peronosporaceae</taxon>
        <taxon>Phytophthora</taxon>
    </lineage>
</organism>